<evidence type="ECO:0000313" key="3">
    <source>
        <dbReference type="EMBL" id="MBL6459304.1"/>
    </source>
</evidence>
<dbReference type="InterPro" id="IPR029063">
    <property type="entry name" value="SAM-dependent_MTases_sf"/>
</dbReference>
<keyword evidence="4" id="KW-1185">Reference proteome</keyword>
<accession>A0ABS1VEZ5</accession>
<dbReference type="InterPro" id="IPR013216">
    <property type="entry name" value="Methyltransf_11"/>
</dbReference>
<feature type="domain" description="Methyltransferase type 11" evidence="2">
    <location>
        <begin position="95"/>
        <end position="187"/>
    </location>
</feature>
<name>A0ABS1VEZ5_9PROT</name>
<gene>
    <name evidence="3" type="ORF">JMJ55_28700</name>
</gene>
<evidence type="ECO:0000313" key="4">
    <source>
        <dbReference type="Proteomes" id="UP000606490"/>
    </source>
</evidence>
<keyword evidence="3" id="KW-0489">Methyltransferase</keyword>
<organism evidence="3 4">
    <name type="scientific">Belnapia mucosa</name>
    <dbReference type="NCBI Taxonomy" id="2804532"/>
    <lineage>
        <taxon>Bacteria</taxon>
        <taxon>Pseudomonadati</taxon>
        <taxon>Pseudomonadota</taxon>
        <taxon>Alphaproteobacteria</taxon>
        <taxon>Acetobacterales</taxon>
        <taxon>Roseomonadaceae</taxon>
        <taxon>Belnapia</taxon>
    </lineage>
</organism>
<evidence type="ECO:0000256" key="1">
    <source>
        <dbReference type="ARBA" id="ARBA00022679"/>
    </source>
</evidence>
<dbReference type="CDD" id="cd02440">
    <property type="entry name" value="AdoMet_MTases"/>
    <property type="match status" value="1"/>
</dbReference>
<keyword evidence="1" id="KW-0808">Transferase</keyword>
<dbReference type="GO" id="GO:0008168">
    <property type="term" value="F:methyltransferase activity"/>
    <property type="evidence" value="ECO:0007669"/>
    <property type="project" value="UniProtKB-KW"/>
</dbReference>
<proteinExistence type="predicted"/>
<comment type="caution">
    <text evidence="3">The sequence shown here is derived from an EMBL/GenBank/DDBJ whole genome shotgun (WGS) entry which is preliminary data.</text>
</comment>
<reference evidence="3 4" key="1">
    <citation type="submission" date="2021-01" db="EMBL/GenBank/DDBJ databases">
        <title>Belnapia mucosa sp. nov. and Belnapia arida sp. nov., isolated from the Tabernas Desert (Almeria, Spain).</title>
        <authorList>
            <person name="Molina-Menor E."/>
            <person name="Vidal-Verdu A."/>
            <person name="Calonge A."/>
            <person name="Satari L."/>
            <person name="Pereto Magraner J."/>
            <person name="Porcar Miralles M."/>
        </authorList>
    </citation>
    <scope>NUCLEOTIDE SEQUENCE [LARGE SCALE GENOMIC DNA]</scope>
    <source>
        <strain evidence="3 4">T6</strain>
    </source>
</reference>
<dbReference type="GO" id="GO:0032259">
    <property type="term" value="P:methylation"/>
    <property type="evidence" value="ECO:0007669"/>
    <property type="project" value="UniProtKB-KW"/>
</dbReference>
<sequence>MISVDQVERLKVRRGDKRSLDRILFHYNIEKNLAKRLRDSRSDERTELYTAVYNELYETVPDLRKIMTDAAVRDVNIGNQVKMLSRYVSLNETFLEIGAGDCKLSLAMAAHAGRCIAVEVSSALLPKGDLPTNFSVVMSKGTDIPVDSESVDLVFSDQLMEHLHPQDAAEQLKQIFKCLKPGGRYICVTPNRISGPHDVSGYFDAIATGMHMKEYTYGELKELFCGVGFSKVRVLLARRNVILGSVPVYLFSLLERAVLFPPDLFRNKILDFPLIRLLLGVKIIAIKLPK</sequence>
<dbReference type="EMBL" id="JAEUXJ010000032">
    <property type="protein sequence ID" value="MBL6459304.1"/>
    <property type="molecule type" value="Genomic_DNA"/>
</dbReference>
<dbReference type="PANTHER" id="PTHR43861:SF3">
    <property type="entry name" value="PUTATIVE (AFU_ORTHOLOGUE AFUA_2G14390)-RELATED"/>
    <property type="match status" value="1"/>
</dbReference>
<protein>
    <submittedName>
        <fullName evidence="3">Class I SAM-dependent methyltransferase</fullName>
    </submittedName>
</protein>
<dbReference type="Proteomes" id="UP000606490">
    <property type="component" value="Unassembled WGS sequence"/>
</dbReference>
<dbReference type="Pfam" id="PF08241">
    <property type="entry name" value="Methyltransf_11"/>
    <property type="match status" value="1"/>
</dbReference>
<dbReference type="Gene3D" id="3.40.50.150">
    <property type="entry name" value="Vaccinia Virus protein VP39"/>
    <property type="match status" value="1"/>
</dbReference>
<evidence type="ECO:0000259" key="2">
    <source>
        <dbReference type="Pfam" id="PF08241"/>
    </source>
</evidence>
<dbReference type="PANTHER" id="PTHR43861">
    <property type="entry name" value="TRANS-ACONITATE 2-METHYLTRANSFERASE-RELATED"/>
    <property type="match status" value="1"/>
</dbReference>
<dbReference type="SUPFAM" id="SSF53335">
    <property type="entry name" value="S-adenosyl-L-methionine-dependent methyltransferases"/>
    <property type="match status" value="1"/>
</dbReference>